<evidence type="ECO:0000256" key="2">
    <source>
        <dbReference type="ARBA" id="ARBA00022679"/>
    </source>
</evidence>
<evidence type="ECO:0000256" key="4">
    <source>
        <dbReference type="ARBA" id="ARBA00022842"/>
    </source>
</evidence>
<dbReference type="GO" id="GO:0004337">
    <property type="term" value="F:(2E,6E)-farnesyl diphosphate synthase activity"/>
    <property type="evidence" value="ECO:0007669"/>
    <property type="project" value="TreeGrafter"/>
</dbReference>
<keyword evidence="4" id="KW-0460">Magnesium</keyword>
<dbReference type="Gene3D" id="1.10.600.10">
    <property type="entry name" value="Farnesyl Diphosphate Synthase"/>
    <property type="match status" value="1"/>
</dbReference>
<dbReference type="EnsemblMetazoa" id="PPAI002996-RA">
    <property type="protein sequence ID" value="PPAI002996-PA"/>
    <property type="gene ID" value="PPAI002996"/>
</dbReference>
<protein>
    <recommendedName>
        <fullName evidence="8">Farnesyl diphosphate synthase</fullName>
    </recommendedName>
</protein>
<reference evidence="6" key="1">
    <citation type="submission" date="2022-08" db="UniProtKB">
        <authorList>
            <consortium name="EnsemblMetazoa"/>
        </authorList>
    </citation>
    <scope>IDENTIFICATION</scope>
    <source>
        <strain evidence="6">Israel</strain>
    </source>
</reference>
<evidence type="ECO:0000313" key="6">
    <source>
        <dbReference type="EnsemblMetazoa" id="PPAI002996-PA"/>
    </source>
</evidence>
<dbReference type="GO" id="GO:0042811">
    <property type="term" value="P:pheromone biosynthetic process"/>
    <property type="evidence" value="ECO:0007669"/>
    <property type="project" value="UniProtKB-ARBA"/>
</dbReference>
<evidence type="ECO:0000256" key="3">
    <source>
        <dbReference type="ARBA" id="ARBA00022723"/>
    </source>
</evidence>
<evidence type="ECO:0008006" key="8">
    <source>
        <dbReference type="Google" id="ProtNLM"/>
    </source>
</evidence>
<comment type="pathway">
    <text evidence="5">Pheromone biosynthesis.</text>
</comment>
<evidence type="ECO:0000256" key="1">
    <source>
        <dbReference type="ARBA" id="ARBA00001946"/>
    </source>
</evidence>
<keyword evidence="2" id="KW-0808">Transferase</keyword>
<dbReference type="GO" id="GO:0004161">
    <property type="term" value="F:dimethylallyltranstransferase activity"/>
    <property type="evidence" value="ECO:0007669"/>
    <property type="project" value="TreeGrafter"/>
</dbReference>
<proteinExistence type="predicted"/>
<dbReference type="InterPro" id="IPR039702">
    <property type="entry name" value="FPS1-like"/>
</dbReference>
<dbReference type="VEuPathDB" id="VectorBase:PPAPM1_012079"/>
<dbReference type="InterPro" id="IPR000092">
    <property type="entry name" value="Polyprenyl_synt"/>
</dbReference>
<evidence type="ECO:0000313" key="7">
    <source>
        <dbReference type="Proteomes" id="UP000092462"/>
    </source>
</evidence>
<dbReference type="SUPFAM" id="SSF48576">
    <property type="entry name" value="Terpenoid synthases"/>
    <property type="match status" value="1"/>
</dbReference>
<sequence length="159" mass="17994">HLDCYAKLLELLREAVFVGSIGQYLDNQTQHQDFTTFTMEQYRKIAQLKTSYMGGYIAGASALHLAGAVDPDLYQEARNFCVELGAFFQFQNDYTDCYGDTEVIGKIGTDIEEGKCTWLACKYLELATSAQKEIFKENYGKDDPLCAQRIKQLIKSQSL</sequence>
<dbReference type="AlphaFoldDB" id="A0A1B0D687"/>
<organism evidence="6 7">
    <name type="scientific">Phlebotomus papatasi</name>
    <name type="common">Sandfly</name>
    <dbReference type="NCBI Taxonomy" id="29031"/>
    <lineage>
        <taxon>Eukaryota</taxon>
        <taxon>Metazoa</taxon>
        <taxon>Ecdysozoa</taxon>
        <taxon>Arthropoda</taxon>
        <taxon>Hexapoda</taxon>
        <taxon>Insecta</taxon>
        <taxon>Pterygota</taxon>
        <taxon>Neoptera</taxon>
        <taxon>Endopterygota</taxon>
        <taxon>Diptera</taxon>
        <taxon>Nematocera</taxon>
        <taxon>Psychodoidea</taxon>
        <taxon>Psychodidae</taxon>
        <taxon>Phlebotomus</taxon>
        <taxon>Phlebotomus</taxon>
    </lineage>
</organism>
<dbReference type="InterPro" id="IPR008949">
    <property type="entry name" value="Isoprenoid_synthase_dom_sf"/>
</dbReference>
<dbReference type="CDD" id="cd00867">
    <property type="entry name" value="Trans_IPPS"/>
    <property type="match status" value="1"/>
</dbReference>
<dbReference type="GO" id="GO:0046872">
    <property type="term" value="F:metal ion binding"/>
    <property type="evidence" value="ECO:0007669"/>
    <property type="project" value="UniProtKB-KW"/>
</dbReference>
<accession>A0A1B0D687</accession>
<dbReference type="GO" id="GO:0005737">
    <property type="term" value="C:cytoplasm"/>
    <property type="evidence" value="ECO:0007669"/>
    <property type="project" value="TreeGrafter"/>
</dbReference>
<name>A0A1B0D687_PHLPP</name>
<dbReference type="Proteomes" id="UP000092462">
    <property type="component" value="Unassembled WGS sequence"/>
</dbReference>
<keyword evidence="3" id="KW-0479">Metal-binding</keyword>
<keyword evidence="7" id="KW-1185">Reference proteome</keyword>
<dbReference type="VEuPathDB" id="VectorBase:PPAI002996"/>
<dbReference type="Pfam" id="PF00348">
    <property type="entry name" value="polyprenyl_synt"/>
    <property type="match status" value="1"/>
</dbReference>
<dbReference type="EMBL" id="AJVK01025832">
    <property type="status" value="NOT_ANNOTATED_CDS"/>
    <property type="molecule type" value="Genomic_DNA"/>
</dbReference>
<dbReference type="PANTHER" id="PTHR11525:SF0">
    <property type="entry name" value="FARNESYL PYROPHOSPHATE SYNTHASE"/>
    <property type="match status" value="1"/>
</dbReference>
<evidence type="ECO:0000256" key="5">
    <source>
        <dbReference type="ARBA" id="ARBA00033740"/>
    </source>
</evidence>
<comment type="cofactor">
    <cofactor evidence="1">
        <name>Mg(2+)</name>
        <dbReference type="ChEBI" id="CHEBI:18420"/>
    </cofactor>
</comment>
<dbReference type="PANTHER" id="PTHR11525">
    <property type="entry name" value="FARNESYL-PYROPHOSPHATE SYNTHETASE"/>
    <property type="match status" value="1"/>
</dbReference>
<dbReference type="GO" id="GO:0045337">
    <property type="term" value="P:farnesyl diphosphate biosynthetic process"/>
    <property type="evidence" value="ECO:0007669"/>
    <property type="project" value="TreeGrafter"/>
</dbReference>